<comment type="caution">
    <text evidence="1">The sequence shown here is derived from an EMBL/GenBank/DDBJ whole genome shotgun (WGS) entry which is preliminary data.</text>
</comment>
<proteinExistence type="predicted"/>
<dbReference type="AlphaFoldDB" id="A0AAD6GGN5"/>
<evidence type="ECO:0000313" key="1">
    <source>
        <dbReference type="EMBL" id="KAJ5541365.1"/>
    </source>
</evidence>
<sequence length="167" mass="18854">MGKGNSAPLEDLPWETRLRVTQYQKDDCNAAICLRVRRHCVIRGIRHHGGIAHELRGIASEFTRALKVCVIMNMNGVIADIKDPSEILYCIWNLDAAPQDTLRKLVRRYPNMINHAARACAVAGYSDLYLELQVLSEIHVTAKTRDASLAMKNRCSETICEGYLQIM</sequence>
<gene>
    <name evidence="1" type="ORF">N7494_006441</name>
</gene>
<name>A0AAD6GGN5_9EURO</name>
<reference evidence="1 2" key="1">
    <citation type="journal article" date="2023" name="IMA Fungus">
        <title>Comparative genomic study of the Penicillium genus elucidates a diverse pangenome and 15 lateral gene transfer events.</title>
        <authorList>
            <person name="Petersen C."/>
            <person name="Sorensen T."/>
            <person name="Nielsen M.R."/>
            <person name="Sondergaard T.E."/>
            <person name="Sorensen J.L."/>
            <person name="Fitzpatrick D.A."/>
            <person name="Frisvad J.C."/>
            <person name="Nielsen K.L."/>
        </authorList>
    </citation>
    <scope>NUCLEOTIDE SEQUENCE [LARGE SCALE GENOMIC DNA]</scope>
    <source>
        <strain evidence="1 2">IBT 35679</strain>
    </source>
</reference>
<dbReference type="EMBL" id="JAQIZZ010000005">
    <property type="protein sequence ID" value="KAJ5541365.1"/>
    <property type="molecule type" value="Genomic_DNA"/>
</dbReference>
<evidence type="ECO:0000313" key="2">
    <source>
        <dbReference type="Proteomes" id="UP001220324"/>
    </source>
</evidence>
<keyword evidence="2" id="KW-1185">Reference proteome</keyword>
<organism evidence="1 2">
    <name type="scientific">Penicillium frequentans</name>
    <dbReference type="NCBI Taxonomy" id="3151616"/>
    <lineage>
        <taxon>Eukaryota</taxon>
        <taxon>Fungi</taxon>
        <taxon>Dikarya</taxon>
        <taxon>Ascomycota</taxon>
        <taxon>Pezizomycotina</taxon>
        <taxon>Eurotiomycetes</taxon>
        <taxon>Eurotiomycetidae</taxon>
        <taxon>Eurotiales</taxon>
        <taxon>Aspergillaceae</taxon>
        <taxon>Penicillium</taxon>
    </lineage>
</organism>
<dbReference type="Proteomes" id="UP001220324">
    <property type="component" value="Unassembled WGS sequence"/>
</dbReference>
<protein>
    <submittedName>
        <fullName evidence="1">Uncharacterized protein</fullName>
    </submittedName>
</protein>
<accession>A0AAD6GGN5</accession>